<dbReference type="PROSITE" id="PS51198">
    <property type="entry name" value="UVRD_HELICASE_ATP_BIND"/>
    <property type="match status" value="1"/>
</dbReference>
<feature type="binding site" evidence="10">
    <location>
        <begin position="274"/>
        <end position="281"/>
    </location>
    <ligand>
        <name>ATP</name>
        <dbReference type="ChEBI" id="CHEBI:30616"/>
    </ligand>
</feature>
<dbReference type="PANTHER" id="PTHR11070">
    <property type="entry name" value="UVRD / RECB / PCRA DNA HELICASE FAMILY MEMBER"/>
    <property type="match status" value="1"/>
</dbReference>
<dbReference type="PANTHER" id="PTHR11070:SF45">
    <property type="entry name" value="DNA 3'-5' HELICASE"/>
    <property type="match status" value="1"/>
</dbReference>
<evidence type="ECO:0000313" key="12">
    <source>
        <dbReference type="EMBL" id="MBE1877562.1"/>
    </source>
</evidence>
<evidence type="ECO:0000256" key="9">
    <source>
        <dbReference type="ARBA" id="ARBA00048988"/>
    </source>
</evidence>
<keyword evidence="4 10" id="KW-0347">Helicase</keyword>
<evidence type="ECO:0000256" key="8">
    <source>
        <dbReference type="ARBA" id="ARBA00034808"/>
    </source>
</evidence>
<evidence type="ECO:0000256" key="4">
    <source>
        <dbReference type="ARBA" id="ARBA00022806"/>
    </source>
</evidence>
<dbReference type="CDD" id="cd16917">
    <property type="entry name" value="HATPase_UhpB-NarQ-NarX-like"/>
    <property type="match status" value="1"/>
</dbReference>
<dbReference type="Pfam" id="PF00580">
    <property type="entry name" value="UvrD-helicase"/>
    <property type="match status" value="1"/>
</dbReference>
<evidence type="ECO:0000256" key="2">
    <source>
        <dbReference type="ARBA" id="ARBA00022741"/>
    </source>
</evidence>
<evidence type="ECO:0000259" key="11">
    <source>
        <dbReference type="PROSITE" id="PS51198"/>
    </source>
</evidence>
<keyword evidence="13" id="KW-1185">Reference proteome</keyword>
<comment type="catalytic activity">
    <reaction evidence="9">
        <text>ATP + H2O = ADP + phosphate + H(+)</text>
        <dbReference type="Rhea" id="RHEA:13065"/>
        <dbReference type="ChEBI" id="CHEBI:15377"/>
        <dbReference type="ChEBI" id="CHEBI:15378"/>
        <dbReference type="ChEBI" id="CHEBI:30616"/>
        <dbReference type="ChEBI" id="CHEBI:43474"/>
        <dbReference type="ChEBI" id="CHEBI:456216"/>
        <dbReference type="EC" id="5.6.2.4"/>
    </reaction>
</comment>
<dbReference type="InterPro" id="IPR011712">
    <property type="entry name" value="Sig_transdc_His_kin_sub3_dim/P"/>
</dbReference>
<comment type="similarity">
    <text evidence="1">Belongs to the helicase family. UvrD subfamily.</text>
</comment>
<keyword evidence="6" id="KW-0413">Isomerase</keyword>
<keyword evidence="3 10" id="KW-0378">Hydrolase</keyword>
<dbReference type="Gene3D" id="3.40.50.300">
    <property type="entry name" value="P-loop containing nucleotide triphosphate hydrolases"/>
    <property type="match status" value="2"/>
</dbReference>
<dbReference type="Pfam" id="PF13361">
    <property type="entry name" value="UvrD_C"/>
    <property type="match status" value="1"/>
</dbReference>
<dbReference type="Pfam" id="PF07730">
    <property type="entry name" value="HisKA_3"/>
    <property type="match status" value="1"/>
</dbReference>
<evidence type="ECO:0000313" key="13">
    <source>
        <dbReference type="Proteomes" id="UP000625527"/>
    </source>
</evidence>
<dbReference type="InterPro" id="IPR027417">
    <property type="entry name" value="P-loop_NTPase"/>
</dbReference>
<dbReference type="Gene3D" id="3.30.565.10">
    <property type="entry name" value="Histidine kinase-like ATPase, C-terminal domain"/>
    <property type="match status" value="1"/>
</dbReference>
<dbReference type="EC" id="5.6.2.4" evidence="8"/>
<evidence type="ECO:0000256" key="3">
    <source>
        <dbReference type="ARBA" id="ARBA00022801"/>
    </source>
</evidence>
<evidence type="ECO:0000256" key="10">
    <source>
        <dbReference type="PROSITE-ProRule" id="PRU00560"/>
    </source>
</evidence>
<dbReference type="EMBL" id="JADAQT010000103">
    <property type="protein sequence ID" value="MBE1877562.1"/>
    <property type="molecule type" value="Genomic_DNA"/>
</dbReference>
<dbReference type="InterPro" id="IPR013986">
    <property type="entry name" value="DExx_box_DNA_helicase_dom_sf"/>
</dbReference>
<evidence type="ECO:0000256" key="6">
    <source>
        <dbReference type="ARBA" id="ARBA00023235"/>
    </source>
</evidence>
<reference evidence="12 13" key="1">
    <citation type="submission" date="2020-10" db="EMBL/GenBank/DDBJ databases">
        <title>Myceligenerans pegani sp. nov., an endophytic actinomycete isolated from Peganum harmala L. in Xinjiang, China.</title>
        <authorList>
            <person name="Xin L."/>
        </authorList>
    </citation>
    <scope>NUCLEOTIDE SEQUENCE [LARGE SCALE GENOMIC DNA]</scope>
    <source>
        <strain evidence="12 13">TRM65318</strain>
    </source>
</reference>
<feature type="domain" description="UvrD-like helicase ATP-binding" evidence="11">
    <location>
        <begin position="253"/>
        <end position="562"/>
    </location>
</feature>
<comment type="catalytic activity">
    <reaction evidence="7">
        <text>Couples ATP hydrolysis with the unwinding of duplex DNA by translocating in the 3'-5' direction.</text>
        <dbReference type="EC" id="5.6.2.4"/>
    </reaction>
</comment>
<dbReference type="Proteomes" id="UP000625527">
    <property type="component" value="Unassembled WGS sequence"/>
</dbReference>
<protein>
    <recommendedName>
        <fullName evidence="8">DNA 3'-5' helicase</fullName>
        <ecNumber evidence="8">5.6.2.4</ecNumber>
    </recommendedName>
</protein>
<accession>A0ABR9N1M7</accession>
<dbReference type="SUPFAM" id="SSF52540">
    <property type="entry name" value="P-loop containing nucleoside triphosphate hydrolases"/>
    <property type="match status" value="1"/>
</dbReference>
<evidence type="ECO:0000256" key="7">
    <source>
        <dbReference type="ARBA" id="ARBA00034617"/>
    </source>
</evidence>
<gene>
    <name evidence="12" type="ORF">IHE71_17885</name>
</gene>
<proteinExistence type="inferred from homology"/>
<dbReference type="Gene3D" id="1.10.10.160">
    <property type="match status" value="1"/>
</dbReference>
<sequence length="952" mass="102657">MPQVIIPSDIPSLDGSLRSHAWAFIEKLRRNDTNPGLHIEPMKQAADRRARTGRVNDGWRAVLIKLTGSDSETRYIYLGTYQHDKAIRYARNVVLQRNAQTSGAEVIRVDQAGAVATGVPDHNSHAVAESSVVPVLQAHGVTFEDLIDLGIAPLTAHEALVATSPDRLLEVAIAAPSAFQTDALLWLADGKTVPEVRAAYRVRPVPGGTHQDTDDDLIRALDHPTSRMEFTYFEEDDDLRAAIDGSFARWRVFLHPQQREHAAARTSGAFRLSGGAGTGKTVVLLHRARLLQRRNPAARIVLTTYNKTLAATLKTNLLILDKGVVLAKSPGERGIHVGTVDAVAWHLVAKAAGHGLDFEDAARILFGAPRAGLVPATSTQDVWARALRRSGDDLPEALRSTDFLESEYAYVVVPQRITTRDAYLRARRQGRGVALGRAQRAGVWTVVETYRALAAEEGTTDYDEKSMLTAIALDATARAAGRRVADHVLVDEAQDLTPARLLLLRALSAPGPDDLFVAEDSQQRIYVPRTVLARYDIHVTGRSRRLALNYRTTAQNLDYASSVLAGHEFVDLEDDAIADSGLRSARSGPVPAFSRHATAAEAYGATARTVRDWLADGVPPETIAALVRTGNEATALHQRLLRDDLPVQHVGAKDMPGGGRVVVMTMHRSKGMEFRNVVVLDAATGATRSLDRLPEGDRPDVQQRERSLLYVATTRARDRLSIICQGDASDMLPEPRSRSTATPAIGVVTATPQEERAALAREVHDTVGHSLAQIALQASAMEIVSDSPAVHEFTARIRAAARQAGAELQDLLTTLRTGADGLADVSFADLTALLNGLKEQGARITSTIVVSEGHTADRTLTRACYRIVQEAVTNAIKHATGLPVNITLRGSPNTGVTIVVNNPLPDNVSGAPRPHSGITGMIERAESIGGTLSAGPASGGFVVDARLPWRLA</sequence>
<dbReference type="InterPro" id="IPR000212">
    <property type="entry name" value="DNA_helicase_UvrD/REP"/>
</dbReference>
<keyword evidence="2 10" id="KW-0547">Nucleotide-binding</keyword>
<dbReference type="InterPro" id="IPR014016">
    <property type="entry name" value="UvrD-like_ATP-bd"/>
</dbReference>
<evidence type="ECO:0000256" key="5">
    <source>
        <dbReference type="ARBA" id="ARBA00022840"/>
    </source>
</evidence>
<evidence type="ECO:0000256" key="1">
    <source>
        <dbReference type="ARBA" id="ARBA00009922"/>
    </source>
</evidence>
<organism evidence="12 13">
    <name type="scientific">Myceligenerans pegani</name>
    <dbReference type="NCBI Taxonomy" id="2776917"/>
    <lineage>
        <taxon>Bacteria</taxon>
        <taxon>Bacillati</taxon>
        <taxon>Actinomycetota</taxon>
        <taxon>Actinomycetes</taxon>
        <taxon>Micrococcales</taxon>
        <taxon>Promicromonosporaceae</taxon>
        <taxon>Myceligenerans</taxon>
    </lineage>
</organism>
<dbReference type="InterPro" id="IPR014017">
    <property type="entry name" value="DNA_helicase_UvrD-like_C"/>
</dbReference>
<dbReference type="Gene3D" id="1.20.5.1930">
    <property type="match status" value="1"/>
</dbReference>
<keyword evidence="5 10" id="KW-0067">ATP-binding</keyword>
<comment type="caution">
    <text evidence="12">The sequence shown here is derived from an EMBL/GenBank/DDBJ whole genome shotgun (WGS) entry which is preliminary data.</text>
</comment>
<name>A0ABR9N1M7_9MICO</name>
<dbReference type="RefSeq" id="WP_192864117.1">
    <property type="nucleotide sequence ID" value="NZ_JADAQT010000103.1"/>
</dbReference>
<dbReference type="InterPro" id="IPR036890">
    <property type="entry name" value="HATPase_C_sf"/>
</dbReference>